<keyword evidence="8" id="KW-1185">Reference proteome</keyword>
<dbReference type="GO" id="GO:0005524">
    <property type="term" value="F:ATP binding"/>
    <property type="evidence" value="ECO:0007669"/>
    <property type="project" value="UniProtKB-KW"/>
</dbReference>
<evidence type="ECO:0000256" key="1">
    <source>
        <dbReference type="ARBA" id="ARBA00010688"/>
    </source>
</evidence>
<evidence type="ECO:0000259" key="6">
    <source>
        <dbReference type="Pfam" id="PF00294"/>
    </source>
</evidence>
<dbReference type="Pfam" id="PF00294">
    <property type="entry name" value="PfkB"/>
    <property type="match status" value="1"/>
</dbReference>
<dbReference type="STRING" id="867345.SAMN05421693_10523"/>
<keyword evidence="5" id="KW-0067">ATP-binding</keyword>
<dbReference type="RefSeq" id="WP_238375827.1">
    <property type="nucleotide sequence ID" value="NZ_FOFO01000005.1"/>
</dbReference>
<dbReference type="Gene3D" id="3.40.1190.20">
    <property type="match status" value="1"/>
</dbReference>
<sequence length="301" mass="32822">MTRTSQNQPVIFGEVLFDAFEDHSILGGAPFNVAWNLKGLGIDPVFVGAVGDDELGRRVIQALNHWGMRQEGLQTATGRTTGQVKVVLKDGEPRYDILPDQAYDHIDTAPALAAAPVEAGVLYHGSLALRDPVSRRTLEALREQLSAPVFMDVNLRAPWWDRDTVQGWMAHAHWVKLNQDELTALSPAPDEPDLLVQARLTLERYGLSAVIVTRASEGAMVLTREGELHQRPAPPVTGLVDTVGAGDAFSAVTLTGILQGWNWETILTRAADFAARVCTLHGATTEDRGFYQGSVNPWKAS</sequence>
<dbReference type="CDD" id="cd01167">
    <property type="entry name" value="bac_FRK"/>
    <property type="match status" value="1"/>
</dbReference>
<evidence type="ECO:0000313" key="7">
    <source>
        <dbReference type="EMBL" id="SEP74904.1"/>
    </source>
</evidence>
<dbReference type="InterPro" id="IPR050306">
    <property type="entry name" value="PfkB_Carbo_kinase"/>
</dbReference>
<keyword evidence="2" id="KW-0808">Transferase</keyword>
<reference evidence="7 8" key="1">
    <citation type="submission" date="2016-10" db="EMBL/GenBank/DDBJ databases">
        <authorList>
            <person name="de Groot N.N."/>
        </authorList>
    </citation>
    <scope>NUCLEOTIDE SEQUENCE [LARGE SCALE GENOMIC DNA]</scope>
    <source>
        <strain evidence="7 8">B7-7</strain>
    </source>
</reference>
<name>A0A1H9ADV9_9GAMM</name>
<keyword evidence="4 7" id="KW-0418">Kinase</keyword>
<dbReference type="Proteomes" id="UP000199496">
    <property type="component" value="Unassembled WGS sequence"/>
</dbReference>
<comment type="similarity">
    <text evidence="1">Belongs to the carbohydrate kinase PfkB family.</text>
</comment>
<dbReference type="InterPro" id="IPR011611">
    <property type="entry name" value="PfkB_dom"/>
</dbReference>
<evidence type="ECO:0000256" key="2">
    <source>
        <dbReference type="ARBA" id="ARBA00022679"/>
    </source>
</evidence>
<evidence type="ECO:0000256" key="4">
    <source>
        <dbReference type="ARBA" id="ARBA00022777"/>
    </source>
</evidence>
<dbReference type="SUPFAM" id="SSF53613">
    <property type="entry name" value="Ribokinase-like"/>
    <property type="match status" value="1"/>
</dbReference>
<dbReference type="AlphaFoldDB" id="A0A1H9ADV9"/>
<dbReference type="PANTHER" id="PTHR43085">
    <property type="entry name" value="HEXOKINASE FAMILY MEMBER"/>
    <property type="match status" value="1"/>
</dbReference>
<evidence type="ECO:0000256" key="5">
    <source>
        <dbReference type="ARBA" id="ARBA00022840"/>
    </source>
</evidence>
<protein>
    <submittedName>
        <fullName evidence="7">Fructokinase</fullName>
    </submittedName>
</protein>
<dbReference type="EMBL" id="FOFO01000005">
    <property type="protein sequence ID" value="SEP74904.1"/>
    <property type="molecule type" value="Genomic_DNA"/>
</dbReference>
<dbReference type="GO" id="GO:0016301">
    <property type="term" value="F:kinase activity"/>
    <property type="evidence" value="ECO:0007669"/>
    <property type="project" value="UniProtKB-KW"/>
</dbReference>
<feature type="domain" description="Carbohydrate kinase PfkB" evidence="6">
    <location>
        <begin position="12"/>
        <end position="285"/>
    </location>
</feature>
<evidence type="ECO:0000313" key="8">
    <source>
        <dbReference type="Proteomes" id="UP000199496"/>
    </source>
</evidence>
<organism evidence="7 8">
    <name type="scientific">Ectothiorhodospira magna</name>
    <dbReference type="NCBI Taxonomy" id="867345"/>
    <lineage>
        <taxon>Bacteria</taxon>
        <taxon>Pseudomonadati</taxon>
        <taxon>Pseudomonadota</taxon>
        <taxon>Gammaproteobacteria</taxon>
        <taxon>Chromatiales</taxon>
        <taxon>Ectothiorhodospiraceae</taxon>
        <taxon>Ectothiorhodospira</taxon>
    </lineage>
</organism>
<proteinExistence type="inferred from homology"/>
<dbReference type="PANTHER" id="PTHR43085:SF1">
    <property type="entry name" value="PSEUDOURIDINE KINASE-RELATED"/>
    <property type="match status" value="1"/>
</dbReference>
<evidence type="ECO:0000256" key="3">
    <source>
        <dbReference type="ARBA" id="ARBA00022741"/>
    </source>
</evidence>
<gene>
    <name evidence="7" type="ORF">SAMN05421693_10523</name>
</gene>
<accession>A0A1H9ADV9</accession>
<dbReference type="InterPro" id="IPR029056">
    <property type="entry name" value="Ribokinase-like"/>
</dbReference>
<keyword evidence="3" id="KW-0547">Nucleotide-binding</keyword>